<gene>
    <name evidence="1" type="ORF">GCM10011600_24110</name>
</gene>
<protein>
    <submittedName>
        <fullName evidence="1">Uncharacterized protein</fullName>
    </submittedName>
</protein>
<evidence type="ECO:0000313" key="1">
    <source>
        <dbReference type="EMBL" id="GHF22162.1"/>
    </source>
</evidence>
<proteinExistence type="predicted"/>
<comment type="caution">
    <text evidence="1">The sequence shown here is derived from an EMBL/GenBank/DDBJ whole genome shotgun (WGS) entry which is preliminary data.</text>
</comment>
<organism evidence="1 2">
    <name type="scientific">Pseudolysinimonas yzui</name>
    <dbReference type="NCBI Taxonomy" id="2708254"/>
    <lineage>
        <taxon>Bacteria</taxon>
        <taxon>Bacillati</taxon>
        <taxon>Actinomycetota</taxon>
        <taxon>Actinomycetes</taxon>
        <taxon>Micrococcales</taxon>
        <taxon>Microbacteriaceae</taxon>
        <taxon>Pseudolysinimonas</taxon>
    </lineage>
</organism>
<reference evidence="1" key="2">
    <citation type="submission" date="2020-09" db="EMBL/GenBank/DDBJ databases">
        <authorList>
            <person name="Sun Q."/>
            <person name="Zhou Y."/>
        </authorList>
    </citation>
    <scope>NUCLEOTIDE SEQUENCE</scope>
    <source>
        <strain evidence="1">CGMCC 1.16548</strain>
    </source>
</reference>
<accession>A0A8J3GS89</accession>
<reference evidence="1" key="1">
    <citation type="journal article" date="2014" name="Int. J. Syst. Evol. Microbiol.">
        <title>Complete genome sequence of Corynebacterium casei LMG S-19264T (=DSM 44701T), isolated from a smear-ripened cheese.</title>
        <authorList>
            <consortium name="US DOE Joint Genome Institute (JGI-PGF)"/>
            <person name="Walter F."/>
            <person name="Albersmeier A."/>
            <person name="Kalinowski J."/>
            <person name="Ruckert C."/>
        </authorList>
    </citation>
    <scope>NUCLEOTIDE SEQUENCE</scope>
    <source>
        <strain evidence="1">CGMCC 1.16548</strain>
    </source>
</reference>
<evidence type="ECO:0000313" key="2">
    <source>
        <dbReference type="Proteomes" id="UP000617531"/>
    </source>
</evidence>
<dbReference type="AlphaFoldDB" id="A0A8J3GS89"/>
<keyword evidence="2" id="KW-1185">Reference proteome</keyword>
<sequence>MTSASVGFVWIAMLGGYPRAPRVGTLVVMSAYAYTVDVAAEDGGPEPGLRERFATVIAYRLGQLEDQKGVYPKAGDAFDFMDAFEGKFVWEMTDAEFEATPPTLVDFEVVAVDPVEPAGSGPVAVTVRIPF</sequence>
<dbReference type="Proteomes" id="UP000617531">
    <property type="component" value="Unassembled WGS sequence"/>
</dbReference>
<name>A0A8J3GS89_9MICO</name>
<dbReference type="EMBL" id="BNAI01000005">
    <property type="protein sequence ID" value="GHF22162.1"/>
    <property type="molecule type" value="Genomic_DNA"/>
</dbReference>